<keyword evidence="6 8" id="KW-0067">ATP-binding</keyword>
<reference evidence="11 12" key="1">
    <citation type="submission" date="2017-02" db="EMBL/GenBank/DDBJ databases">
        <authorList>
            <person name="Peterson S.W."/>
        </authorList>
    </citation>
    <scope>NUCLEOTIDE SEQUENCE [LARGE SCALE GENOMIC DNA]</scope>
    <source>
        <strain evidence="12">type strain: NCCB 100098</strain>
    </source>
</reference>
<dbReference type="GO" id="GO:0004357">
    <property type="term" value="F:glutamate-cysteine ligase activity"/>
    <property type="evidence" value="ECO:0007669"/>
    <property type="project" value="UniProtKB-UniRule"/>
</dbReference>
<dbReference type="GO" id="GO:0005524">
    <property type="term" value="F:ATP binding"/>
    <property type="evidence" value="ECO:0007669"/>
    <property type="project" value="UniProtKB-KW"/>
</dbReference>
<dbReference type="HAMAP" id="MF_00578">
    <property type="entry name" value="Glu_cys_ligase"/>
    <property type="match status" value="1"/>
</dbReference>
<evidence type="ECO:0000256" key="7">
    <source>
        <dbReference type="ARBA" id="ARBA00048819"/>
    </source>
</evidence>
<dbReference type="GO" id="GO:0005829">
    <property type="term" value="C:cytosol"/>
    <property type="evidence" value="ECO:0007669"/>
    <property type="project" value="TreeGrafter"/>
</dbReference>
<dbReference type="EMBL" id="FUZI01000002">
    <property type="protein sequence ID" value="SKC32104.1"/>
    <property type="molecule type" value="Genomic_DNA"/>
</dbReference>
<dbReference type="PANTHER" id="PTHR38761:SF1">
    <property type="entry name" value="GLUTAMATE--CYSTEINE LIGASE"/>
    <property type="match status" value="1"/>
</dbReference>
<dbReference type="Pfam" id="PF04262">
    <property type="entry name" value="Glu_cys_ligase"/>
    <property type="match status" value="1"/>
</dbReference>
<keyword evidence="4 8" id="KW-0317">Glutathione biosynthesis</keyword>
<dbReference type="AlphaFoldDB" id="A0A1T5HZ80"/>
<dbReference type="NCBIfam" id="TIGR01434">
    <property type="entry name" value="glu_cys_ligase"/>
    <property type="match status" value="1"/>
</dbReference>
<organism evidence="11 12">
    <name type="scientific">Photobacterium piscicola</name>
    <dbReference type="NCBI Taxonomy" id="1378299"/>
    <lineage>
        <taxon>Bacteria</taxon>
        <taxon>Pseudomonadati</taxon>
        <taxon>Pseudomonadota</taxon>
        <taxon>Gammaproteobacteria</taxon>
        <taxon>Vibrionales</taxon>
        <taxon>Vibrionaceae</taxon>
        <taxon>Photobacterium</taxon>
    </lineage>
</organism>
<feature type="domain" description="Glutamate--cysteine ligase" evidence="10">
    <location>
        <begin position="33"/>
        <end position="395"/>
    </location>
</feature>
<dbReference type="PANTHER" id="PTHR38761">
    <property type="entry name" value="GLUTAMATE--CYSTEINE LIGASE"/>
    <property type="match status" value="1"/>
</dbReference>
<evidence type="ECO:0000256" key="8">
    <source>
        <dbReference type="HAMAP-Rule" id="MF_00578"/>
    </source>
</evidence>
<dbReference type="GO" id="GO:0046872">
    <property type="term" value="F:metal ion binding"/>
    <property type="evidence" value="ECO:0007669"/>
    <property type="project" value="TreeGrafter"/>
</dbReference>
<evidence type="ECO:0000256" key="1">
    <source>
        <dbReference type="ARBA" id="ARBA00005006"/>
    </source>
</evidence>
<evidence type="ECO:0000259" key="10">
    <source>
        <dbReference type="Pfam" id="PF04262"/>
    </source>
</evidence>
<evidence type="ECO:0000256" key="2">
    <source>
        <dbReference type="ARBA" id="ARBA00008772"/>
    </source>
</evidence>
<evidence type="ECO:0000256" key="6">
    <source>
        <dbReference type="ARBA" id="ARBA00022840"/>
    </source>
</evidence>
<name>A0A1T5HZ80_9GAMM</name>
<dbReference type="Proteomes" id="UP000189966">
    <property type="component" value="Unassembled WGS sequence"/>
</dbReference>
<dbReference type="InterPro" id="IPR006334">
    <property type="entry name" value="Glut_cys_ligase"/>
</dbReference>
<evidence type="ECO:0000256" key="5">
    <source>
        <dbReference type="ARBA" id="ARBA00022741"/>
    </source>
</evidence>
<keyword evidence="3 8" id="KW-0436">Ligase</keyword>
<dbReference type="UniPathway" id="UPA00142">
    <property type="reaction ID" value="UER00209"/>
</dbReference>
<evidence type="ECO:0000313" key="11">
    <source>
        <dbReference type="EMBL" id="SKC32104.1"/>
    </source>
</evidence>
<dbReference type="InterPro" id="IPR014746">
    <property type="entry name" value="Gln_synth/guanido_kin_cat_dom"/>
</dbReference>
<comment type="similarity">
    <text evidence="2 8">Belongs to the glutamate--cysteine ligase type 1 family. Type 1 subfamily.</text>
</comment>
<sequence length="542" mass="62097">MFVRLIRVNTFCEIKMKDKHNKNTTNAITSFFSQYQALYSLKGIRRGIERETIRSTAQKRISPLAHPMALGAALTHPSITTDFGEAQIELVTPAMSDRHDTFHFLATLHHFVASHLPDDEILWGASMPPILPNDDQIKIADYGTSNAGQLKALYRQGLANRYGKRMQLISGIHYNFSLPESFWTALHLYTQSDLPLDEFISERYFDLIRNVLRHGWIIAYLFGASPAVDKSYLVNKAHDLQRLDEETYYLPWATSLRLSNLGYSSNEQSLYSVSFNSKQGYLDDLYKILNQPSERYIHLRDNQQINSSVLQLENELYGTVRPKIVSDNLRPLYALCHHGVQYIELRSVDNNPYLPFGISEAQTQFLDIFMTYCALTPSIKMTTQERSIIDKRQQLVAIEGRKPGVMLPTLTGEQSLQDLAEDMFSALLTVAKQFDIAFDTHAYQDVLQQELHKVHQPSLTPSAQMLAQMIAENMSYNTLVHSLSQQHLPTYKKADIAADEIMTLQFLAQESHNKQQQMELQQGMNFDVYLQQKNTLQPDCEQ</sequence>
<comment type="pathway">
    <text evidence="1 8 9">Sulfur metabolism; glutathione biosynthesis; glutathione from L-cysteine and L-glutamate: step 1/2.</text>
</comment>
<dbReference type="Gene3D" id="3.30.590.20">
    <property type="match status" value="1"/>
</dbReference>
<evidence type="ECO:0000256" key="3">
    <source>
        <dbReference type="ARBA" id="ARBA00022598"/>
    </source>
</evidence>
<gene>
    <name evidence="11" type="primary">gshA_1</name>
    <name evidence="8" type="synonym">gshA</name>
    <name evidence="11" type="ORF">CZ809_01618</name>
</gene>
<accession>A0A1T5HZ80</accession>
<comment type="catalytic activity">
    <reaction evidence="7 8 9">
        <text>L-cysteine + L-glutamate + ATP = gamma-L-glutamyl-L-cysteine + ADP + phosphate + H(+)</text>
        <dbReference type="Rhea" id="RHEA:13285"/>
        <dbReference type="ChEBI" id="CHEBI:15378"/>
        <dbReference type="ChEBI" id="CHEBI:29985"/>
        <dbReference type="ChEBI" id="CHEBI:30616"/>
        <dbReference type="ChEBI" id="CHEBI:35235"/>
        <dbReference type="ChEBI" id="CHEBI:43474"/>
        <dbReference type="ChEBI" id="CHEBI:58173"/>
        <dbReference type="ChEBI" id="CHEBI:456216"/>
        <dbReference type="EC" id="6.3.2.2"/>
    </reaction>
</comment>
<keyword evidence="5 8" id="KW-0547">Nucleotide-binding</keyword>
<dbReference type="EC" id="6.3.2.2" evidence="8"/>
<dbReference type="SUPFAM" id="SSF55931">
    <property type="entry name" value="Glutamine synthetase/guanido kinase"/>
    <property type="match status" value="1"/>
</dbReference>
<evidence type="ECO:0000313" key="12">
    <source>
        <dbReference type="Proteomes" id="UP000189966"/>
    </source>
</evidence>
<evidence type="ECO:0000256" key="9">
    <source>
        <dbReference type="RuleBase" id="RU004391"/>
    </source>
</evidence>
<evidence type="ECO:0000256" key="4">
    <source>
        <dbReference type="ARBA" id="ARBA00022684"/>
    </source>
</evidence>
<protein>
    <recommendedName>
        <fullName evidence="8">Glutamate--cysteine ligase</fullName>
        <ecNumber evidence="8">6.3.2.2</ecNumber>
    </recommendedName>
    <alternativeName>
        <fullName evidence="8">Gamma-ECS</fullName>
        <shortName evidence="8">GCS</shortName>
    </alternativeName>
    <alternativeName>
        <fullName evidence="8">Gamma-glutamylcysteine synthetase</fullName>
    </alternativeName>
</protein>
<dbReference type="GO" id="GO:0006750">
    <property type="term" value="P:glutathione biosynthetic process"/>
    <property type="evidence" value="ECO:0007669"/>
    <property type="project" value="UniProtKB-UniRule"/>
</dbReference>
<dbReference type="InterPro" id="IPR007370">
    <property type="entry name" value="Glu_cys_ligase"/>
</dbReference>
<proteinExistence type="inferred from homology"/>